<accession>A0A1G4V480</accession>
<feature type="region of interest" description="Disordered" evidence="5">
    <location>
        <begin position="255"/>
        <end position="391"/>
    </location>
</feature>
<evidence type="ECO:0000256" key="2">
    <source>
        <dbReference type="ARBA" id="ARBA00023125"/>
    </source>
</evidence>
<dbReference type="GO" id="GO:0003700">
    <property type="term" value="F:DNA-binding transcription factor activity"/>
    <property type="evidence" value="ECO:0007669"/>
    <property type="project" value="TreeGrafter"/>
</dbReference>
<feature type="compositionally biased region" description="Pro residues" evidence="5">
    <location>
        <begin position="336"/>
        <end position="378"/>
    </location>
</feature>
<feature type="compositionally biased region" description="Low complexity" evidence="5">
    <location>
        <begin position="285"/>
        <end position="294"/>
    </location>
</feature>
<reference evidence="8" key="1">
    <citation type="submission" date="2016-10" db="EMBL/GenBank/DDBJ databases">
        <authorList>
            <person name="Varghese N."/>
            <person name="Submissions S."/>
        </authorList>
    </citation>
    <scope>NUCLEOTIDE SEQUENCE [LARGE SCALE GENOMIC DNA]</scope>
    <source>
        <strain evidence="8">UNC267MFSha1.1M11</strain>
    </source>
</reference>
<dbReference type="InterPro" id="IPR009057">
    <property type="entry name" value="Homeodomain-like_sf"/>
</dbReference>
<feature type="compositionally biased region" description="Low complexity" evidence="5">
    <location>
        <begin position="311"/>
        <end position="323"/>
    </location>
</feature>
<protein>
    <submittedName>
        <fullName evidence="7">Transcriptional regulator, TetR family</fullName>
    </submittedName>
</protein>
<feature type="DNA-binding region" description="H-T-H motif" evidence="4">
    <location>
        <begin position="30"/>
        <end position="49"/>
    </location>
</feature>
<organism evidence="7 8">
    <name type="scientific">Mycolicibacterium fluoranthenivorans</name>
    <dbReference type="NCBI Taxonomy" id="258505"/>
    <lineage>
        <taxon>Bacteria</taxon>
        <taxon>Bacillati</taxon>
        <taxon>Actinomycetota</taxon>
        <taxon>Actinomycetes</taxon>
        <taxon>Mycobacteriales</taxon>
        <taxon>Mycobacteriaceae</taxon>
        <taxon>Mycolicibacterium</taxon>
    </lineage>
</organism>
<keyword evidence="3" id="KW-0804">Transcription</keyword>
<dbReference type="RefSeq" id="WP_090352960.1">
    <property type="nucleotide sequence ID" value="NZ_FMUB01000001.1"/>
</dbReference>
<dbReference type="EMBL" id="FMUB01000001">
    <property type="protein sequence ID" value="SCX00338.1"/>
    <property type="molecule type" value="Genomic_DNA"/>
</dbReference>
<keyword evidence="2 4" id="KW-0238">DNA-binding</keyword>
<evidence type="ECO:0000313" key="8">
    <source>
        <dbReference type="Proteomes" id="UP000199707"/>
    </source>
</evidence>
<evidence type="ECO:0000256" key="1">
    <source>
        <dbReference type="ARBA" id="ARBA00023015"/>
    </source>
</evidence>
<proteinExistence type="predicted"/>
<dbReference type="Gene3D" id="1.10.357.10">
    <property type="entry name" value="Tetracycline Repressor, domain 2"/>
    <property type="match status" value="1"/>
</dbReference>
<feature type="compositionally biased region" description="Gly residues" evidence="5">
    <location>
        <begin position="380"/>
        <end position="391"/>
    </location>
</feature>
<dbReference type="PRINTS" id="PR00455">
    <property type="entry name" value="HTHTETR"/>
</dbReference>
<dbReference type="SUPFAM" id="SSF46689">
    <property type="entry name" value="Homeodomain-like"/>
    <property type="match status" value="1"/>
</dbReference>
<evidence type="ECO:0000259" key="6">
    <source>
        <dbReference type="PROSITE" id="PS50977"/>
    </source>
</evidence>
<dbReference type="Pfam" id="PF00440">
    <property type="entry name" value="TetR_N"/>
    <property type="match status" value="1"/>
</dbReference>
<evidence type="ECO:0000313" key="7">
    <source>
        <dbReference type="EMBL" id="SCX00338.1"/>
    </source>
</evidence>
<dbReference type="PANTHER" id="PTHR30055:SF234">
    <property type="entry name" value="HTH-TYPE TRANSCRIPTIONAL REGULATOR BETI"/>
    <property type="match status" value="1"/>
</dbReference>
<dbReference type="GO" id="GO:0000976">
    <property type="term" value="F:transcription cis-regulatory region binding"/>
    <property type="evidence" value="ECO:0007669"/>
    <property type="project" value="TreeGrafter"/>
</dbReference>
<dbReference type="STRING" id="1502745.SAMN02799620_00081"/>
<feature type="domain" description="HTH tetR-type" evidence="6">
    <location>
        <begin position="7"/>
        <end position="67"/>
    </location>
</feature>
<sequence length="391" mass="40730">MSGQAPDPTGAKILDAAARVLTDFGFKRATVELVAKYAGVSHMTVYRRWSSKNELLRTAALRELSNILDNAFSGAGASESFREQVLDAFADTVWSVHHHPLMRRELDTDRDALLPLMSPGTGAVMESVLPQISERLQRLAAESDIVVNDPDALADVFVRLAHSLLLLERTDRPLSTRSDIADYAQRALGPLAASVAISPVTDLHAVADEPAAVPGDAGSKPLRTRPRLHLAAASLLVTGLLGGALLAYPVEREFTPTDSTSVSSSTPAPPPSPLRPPPAPPGPPSTSTSVNTPVAVPPEPVDISIPSRSDTAPSTPTVTSPATKNDTRTGDNTTKPSPPRRPPAPPALPPKPPTQPMRPPPPGPGALPPPPAGTPPRIGPGSGGPGGLGPH</sequence>
<dbReference type="PROSITE" id="PS50977">
    <property type="entry name" value="HTH_TETR_2"/>
    <property type="match status" value="1"/>
</dbReference>
<evidence type="ECO:0000256" key="4">
    <source>
        <dbReference type="PROSITE-ProRule" id="PRU00335"/>
    </source>
</evidence>
<evidence type="ECO:0000256" key="5">
    <source>
        <dbReference type="SAM" id="MobiDB-lite"/>
    </source>
</evidence>
<gene>
    <name evidence="7" type="ORF">SAMN02799620_00081</name>
</gene>
<dbReference type="AlphaFoldDB" id="A0A1G4V480"/>
<keyword evidence="1" id="KW-0805">Transcription regulation</keyword>
<name>A0A1G4V480_9MYCO</name>
<dbReference type="InterPro" id="IPR001647">
    <property type="entry name" value="HTH_TetR"/>
</dbReference>
<feature type="compositionally biased region" description="Low complexity" evidence="5">
    <location>
        <begin position="256"/>
        <end position="266"/>
    </location>
</feature>
<feature type="compositionally biased region" description="Pro residues" evidence="5">
    <location>
        <begin position="267"/>
        <end position="284"/>
    </location>
</feature>
<evidence type="ECO:0000256" key="3">
    <source>
        <dbReference type="ARBA" id="ARBA00023163"/>
    </source>
</evidence>
<dbReference type="InterPro" id="IPR050109">
    <property type="entry name" value="HTH-type_TetR-like_transc_reg"/>
</dbReference>
<dbReference type="Proteomes" id="UP000199707">
    <property type="component" value="Unassembled WGS sequence"/>
</dbReference>
<dbReference type="PANTHER" id="PTHR30055">
    <property type="entry name" value="HTH-TYPE TRANSCRIPTIONAL REGULATOR RUTR"/>
    <property type="match status" value="1"/>
</dbReference>